<accession>A0A075A1X1</accession>
<dbReference type="AlphaFoldDB" id="A0A075A1X1"/>
<dbReference type="KEGG" id="ovi:T265_00687"/>
<keyword evidence="3" id="KW-1185">Reference proteome</keyword>
<organism evidence="2 3">
    <name type="scientific">Opisthorchis viverrini</name>
    <name type="common">Southeast Asian liver fluke</name>
    <dbReference type="NCBI Taxonomy" id="6198"/>
    <lineage>
        <taxon>Eukaryota</taxon>
        <taxon>Metazoa</taxon>
        <taxon>Spiralia</taxon>
        <taxon>Lophotrochozoa</taxon>
        <taxon>Platyhelminthes</taxon>
        <taxon>Trematoda</taxon>
        <taxon>Digenea</taxon>
        <taxon>Opisthorchiida</taxon>
        <taxon>Opisthorchiata</taxon>
        <taxon>Opisthorchiidae</taxon>
        <taxon>Opisthorchis</taxon>
    </lineage>
</organism>
<evidence type="ECO:0000313" key="2">
    <source>
        <dbReference type="EMBL" id="KER33366.1"/>
    </source>
</evidence>
<dbReference type="CTD" id="20314875"/>
<proteinExistence type="predicted"/>
<feature type="compositionally biased region" description="Basic and acidic residues" evidence="1">
    <location>
        <begin position="55"/>
        <end position="68"/>
    </location>
</feature>
<name>A0A075A1X1_OPIVI</name>
<evidence type="ECO:0000256" key="1">
    <source>
        <dbReference type="SAM" id="MobiDB-lite"/>
    </source>
</evidence>
<sequence length="90" mass="9758">MIKVLLHASDPSQTTAIDMMDMVNQGPRPPATLTAADNTPHQVASSLGATDYKRNWSESKSKTSKRDFLVTSSIAGTINTPGGKRKRKED</sequence>
<reference evidence="2 3" key="1">
    <citation type="submission" date="2013-11" db="EMBL/GenBank/DDBJ databases">
        <title>Opisthorchis viverrini - life in the bile duct.</title>
        <authorList>
            <person name="Young N.D."/>
            <person name="Nagarajan N."/>
            <person name="Lin S.J."/>
            <person name="Korhonen P.K."/>
            <person name="Jex A.R."/>
            <person name="Hall R.S."/>
            <person name="Safavi-Hemami H."/>
            <person name="Kaewkong W."/>
            <person name="Bertrand D."/>
            <person name="Gao S."/>
            <person name="Seet Q."/>
            <person name="Wongkham S."/>
            <person name="Teh B.T."/>
            <person name="Wongkham C."/>
            <person name="Intapan P.M."/>
            <person name="Maleewong W."/>
            <person name="Yang X."/>
            <person name="Hu M."/>
            <person name="Wang Z."/>
            <person name="Hofmann A."/>
            <person name="Sternberg P.W."/>
            <person name="Tan P."/>
            <person name="Wang J."/>
            <person name="Gasser R.B."/>
        </authorList>
    </citation>
    <scope>NUCLEOTIDE SEQUENCE [LARGE SCALE GENOMIC DNA]</scope>
</reference>
<feature type="region of interest" description="Disordered" evidence="1">
    <location>
        <begin position="55"/>
        <end position="90"/>
    </location>
</feature>
<gene>
    <name evidence="2" type="ORF">T265_00687</name>
</gene>
<evidence type="ECO:0000313" key="3">
    <source>
        <dbReference type="Proteomes" id="UP000054324"/>
    </source>
</evidence>
<dbReference type="RefSeq" id="XP_009162800.1">
    <property type="nucleotide sequence ID" value="XM_009164536.1"/>
</dbReference>
<dbReference type="GeneID" id="20314875"/>
<dbReference type="EMBL" id="KL596625">
    <property type="protein sequence ID" value="KER33366.1"/>
    <property type="molecule type" value="Genomic_DNA"/>
</dbReference>
<protein>
    <submittedName>
        <fullName evidence="2">Uncharacterized protein</fullName>
    </submittedName>
</protein>
<dbReference type="Proteomes" id="UP000054324">
    <property type="component" value="Unassembled WGS sequence"/>
</dbReference>
<feature type="compositionally biased region" description="Polar residues" evidence="1">
    <location>
        <begin position="70"/>
        <end position="80"/>
    </location>
</feature>